<dbReference type="SMART" id="SM00832">
    <property type="entry name" value="C8"/>
    <property type="match status" value="1"/>
</dbReference>
<feature type="non-terminal residue" evidence="3">
    <location>
        <position position="1"/>
    </location>
</feature>
<evidence type="ECO:0000313" key="3">
    <source>
        <dbReference type="EMBL" id="NWS50450.1"/>
    </source>
</evidence>
<evidence type="ECO:0000313" key="4">
    <source>
        <dbReference type="Proteomes" id="UP000562415"/>
    </source>
</evidence>
<organism evidence="3 4">
    <name type="scientific">Probosciger aterrimus</name>
    <name type="common">Palm cockatoo</name>
    <dbReference type="NCBI Taxonomy" id="141839"/>
    <lineage>
        <taxon>Eukaryota</taxon>
        <taxon>Metazoa</taxon>
        <taxon>Chordata</taxon>
        <taxon>Craniata</taxon>
        <taxon>Vertebrata</taxon>
        <taxon>Euteleostomi</taxon>
        <taxon>Archelosauria</taxon>
        <taxon>Archosauria</taxon>
        <taxon>Dinosauria</taxon>
        <taxon>Saurischia</taxon>
        <taxon>Theropoda</taxon>
        <taxon>Coelurosauria</taxon>
        <taxon>Aves</taxon>
        <taxon>Neognathae</taxon>
        <taxon>Neoaves</taxon>
        <taxon>Telluraves</taxon>
        <taxon>Australaves</taxon>
        <taxon>Psittaciformes</taxon>
        <taxon>Cacatuidae</taxon>
        <taxon>Probosciger</taxon>
    </lineage>
</organism>
<evidence type="ECO:0000259" key="2">
    <source>
        <dbReference type="SMART" id="SM00832"/>
    </source>
</evidence>
<dbReference type="AlphaFoldDB" id="A0A7K5G024"/>
<evidence type="ECO:0000256" key="1">
    <source>
        <dbReference type="ARBA" id="ARBA00023157"/>
    </source>
</evidence>
<feature type="non-terminal residue" evidence="3">
    <location>
        <position position="65"/>
    </location>
</feature>
<dbReference type="PANTHER" id="PTHR11339">
    <property type="entry name" value="EXTRACELLULAR MATRIX GLYCOPROTEIN RELATED"/>
    <property type="match status" value="1"/>
</dbReference>
<protein>
    <submittedName>
        <fullName evidence="3">FCGBP protein</fullName>
    </submittedName>
</protein>
<sequence length="65" mass="7194">KKSFQGPFRACHDVVPPQDFYRGCLYDVCMADGAKQILCPVLEAYASICKKNGATVHDWRTPSGC</sequence>
<dbReference type="InterPro" id="IPR050780">
    <property type="entry name" value="Mucin_vWF_Thrombospondin_sf"/>
</dbReference>
<dbReference type="EMBL" id="VYZH01009034">
    <property type="protein sequence ID" value="NWS50450.1"/>
    <property type="molecule type" value="Genomic_DNA"/>
</dbReference>
<keyword evidence="1" id="KW-1015">Disulfide bond</keyword>
<comment type="caution">
    <text evidence="3">The sequence shown here is derived from an EMBL/GenBank/DDBJ whole genome shotgun (WGS) entry which is preliminary data.</text>
</comment>
<dbReference type="PANTHER" id="PTHR11339:SF374">
    <property type="entry name" value="ZONADHESIN"/>
    <property type="match status" value="1"/>
</dbReference>
<accession>A0A7K5G024</accession>
<reference evidence="3 4" key="1">
    <citation type="submission" date="2019-09" db="EMBL/GenBank/DDBJ databases">
        <title>Bird 10,000 Genomes (B10K) Project - Family phase.</title>
        <authorList>
            <person name="Zhang G."/>
        </authorList>
    </citation>
    <scope>NUCLEOTIDE SEQUENCE [LARGE SCALE GENOMIC DNA]</scope>
    <source>
        <strain evidence="3">B10K-DU-017-47</strain>
    </source>
</reference>
<dbReference type="GO" id="GO:0005615">
    <property type="term" value="C:extracellular space"/>
    <property type="evidence" value="ECO:0007669"/>
    <property type="project" value="TreeGrafter"/>
</dbReference>
<dbReference type="GO" id="GO:0031012">
    <property type="term" value="C:extracellular matrix"/>
    <property type="evidence" value="ECO:0007669"/>
    <property type="project" value="TreeGrafter"/>
</dbReference>
<dbReference type="Pfam" id="PF08742">
    <property type="entry name" value="C8"/>
    <property type="match status" value="1"/>
</dbReference>
<feature type="domain" description="VWF/SSPO/Zonadhesin-like cysteine-rich" evidence="2">
    <location>
        <begin position="1"/>
        <end position="65"/>
    </location>
</feature>
<dbReference type="OrthoDB" id="6236007at2759"/>
<name>A0A7K5G024_PROAR</name>
<keyword evidence="4" id="KW-1185">Reference proteome</keyword>
<dbReference type="InterPro" id="IPR014853">
    <property type="entry name" value="VWF/SSPO/ZAN-like_Cys-rich_dom"/>
</dbReference>
<gene>
    <name evidence="3" type="primary">Fcgbp_2</name>
    <name evidence="3" type="ORF">PROATE_R15420</name>
</gene>
<dbReference type="Proteomes" id="UP000562415">
    <property type="component" value="Unassembled WGS sequence"/>
</dbReference>
<proteinExistence type="predicted"/>